<reference evidence="2" key="2">
    <citation type="submission" date="2021-04" db="EMBL/GenBank/DDBJ databases">
        <authorList>
            <person name="Gilroy R."/>
        </authorList>
    </citation>
    <scope>NUCLEOTIDE SEQUENCE</scope>
    <source>
        <strain evidence="2">742</strain>
    </source>
</reference>
<evidence type="ECO:0000256" key="1">
    <source>
        <dbReference type="SAM" id="SignalP"/>
    </source>
</evidence>
<feature type="signal peptide" evidence="1">
    <location>
        <begin position="1"/>
        <end position="22"/>
    </location>
</feature>
<protein>
    <recommendedName>
        <fullName evidence="4">DUF3221 domain-containing protein</fullName>
    </recommendedName>
</protein>
<dbReference type="Proteomes" id="UP000824178">
    <property type="component" value="Unassembled WGS sequence"/>
</dbReference>
<evidence type="ECO:0000313" key="3">
    <source>
        <dbReference type="Proteomes" id="UP000824178"/>
    </source>
</evidence>
<name>A0A9E2KKX7_9FIRM</name>
<comment type="caution">
    <text evidence="2">The sequence shown here is derived from an EMBL/GenBank/DDBJ whole genome shotgun (WGS) entry which is preliminary data.</text>
</comment>
<dbReference type="EMBL" id="JAHLFH010000138">
    <property type="protein sequence ID" value="MBU3820041.1"/>
    <property type="molecule type" value="Genomic_DNA"/>
</dbReference>
<gene>
    <name evidence="2" type="ORF">H9864_06700</name>
</gene>
<reference evidence="2" key="1">
    <citation type="journal article" date="2021" name="PeerJ">
        <title>Extensive microbial diversity within the chicken gut microbiome revealed by metagenomics and culture.</title>
        <authorList>
            <person name="Gilroy R."/>
            <person name="Ravi A."/>
            <person name="Getino M."/>
            <person name="Pursley I."/>
            <person name="Horton D.L."/>
            <person name="Alikhan N.F."/>
            <person name="Baker D."/>
            <person name="Gharbi K."/>
            <person name="Hall N."/>
            <person name="Watson M."/>
            <person name="Adriaenssens E.M."/>
            <person name="Foster-Nyarko E."/>
            <person name="Jarju S."/>
            <person name="Secka A."/>
            <person name="Antonio M."/>
            <person name="Oren A."/>
            <person name="Chaudhuri R.R."/>
            <person name="La Ragione R."/>
            <person name="Hildebrand F."/>
            <person name="Pallen M.J."/>
        </authorList>
    </citation>
    <scope>NUCLEOTIDE SEQUENCE</scope>
    <source>
        <strain evidence="2">742</strain>
    </source>
</reference>
<evidence type="ECO:0000313" key="2">
    <source>
        <dbReference type="EMBL" id="MBU3820041.1"/>
    </source>
</evidence>
<dbReference type="PROSITE" id="PS51257">
    <property type="entry name" value="PROKAR_LIPOPROTEIN"/>
    <property type="match status" value="1"/>
</dbReference>
<accession>A0A9E2KKX7</accession>
<keyword evidence="1" id="KW-0732">Signal</keyword>
<organism evidence="2 3">
    <name type="scientific">Candidatus Faecalibacterium intestinavium</name>
    <dbReference type="NCBI Taxonomy" id="2838580"/>
    <lineage>
        <taxon>Bacteria</taxon>
        <taxon>Bacillati</taxon>
        <taxon>Bacillota</taxon>
        <taxon>Clostridia</taxon>
        <taxon>Eubacteriales</taxon>
        <taxon>Oscillospiraceae</taxon>
        <taxon>Faecalibacterium</taxon>
    </lineage>
</organism>
<dbReference type="AlphaFoldDB" id="A0A9E2KKX7"/>
<sequence>MKKIVSMILCTAALLFSLAACGGEGGSASNLPEAEYKAACKAVTYDTLWRYPELHQDKMITMSGTLTEVTEKGTNYVLRVDVGDGQQIYVTYNRPTNKPRLKQNDSVVLYGKGMGLSGEAAGESVPQIEAGYIEIELPEEDDAKE</sequence>
<proteinExistence type="predicted"/>
<feature type="chain" id="PRO_5039109138" description="DUF3221 domain-containing protein" evidence="1">
    <location>
        <begin position="23"/>
        <end position="145"/>
    </location>
</feature>
<evidence type="ECO:0008006" key="4">
    <source>
        <dbReference type="Google" id="ProtNLM"/>
    </source>
</evidence>